<organism evidence="3 4">
    <name type="scientific">Desulfobacter hydrogenophilus</name>
    <dbReference type="NCBI Taxonomy" id="2291"/>
    <lineage>
        <taxon>Bacteria</taxon>
        <taxon>Pseudomonadati</taxon>
        <taxon>Thermodesulfobacteriota</taxon>
        <taxon>Desulfobacteria</taxon>
        <taxon>Desulfobacterales</taxon>
        <taxon>Desulfobacteraceae</taxon>
        <taxon>Desulfobacter</taxon>
    </lineage>
</organism>
<name>A0A328FDZ3_9BACT</name>
<reference evidence="3 4" key="1">
    <citation type="submission" date="2018-06" db="EMBL/GenBank/DDBJ databases">
        <title>Complete Genome Sequence of Desulfobacter hydrogenophilus (DSM3380).</title>
        <authorList>
            <person name="Marietou A."/>
            <person name="Schreiber L."/>
            <person name="Marshall I."/>
            <person name="Jorgensen B."/>
        </authorList>
    </citation>
    <scope>NUCLEOTIDE SEQUENCE [LARGE SCALE GENOMIC DNA]</scope>
    <source>
        <strain evidence="3 4">DSM 3380</strain>
    </source>
</reference>
<protein>
    <submittedName>
        <fullName evidence="3">DUF2959 domain-containing protein</fullName>
    </submittedName>
</protein>
<dbReference type="AlphaFoldDB" id="A0A328FDZ3"/>
<proteinExistence type="predicted"/>
<evidence type="ECO:0000313" key="3">
    <source>
        <dbReference type="EMBL" id="RAM02539.1"/>
    </source>
</evidence>
<sequence>MIKKSTVCMGLALFFIFALIMPMTGCAPAYYAAMEKVGKEKRHLLKDRVEDVKTDQTKAQEEFKDALTRIRELYNLDGGELEAFYDRLKGSYEDCEDRAETIRKRMGQVHTLATDLFAEWEVEINEIGDTKLKSASRKSLADAKIRYKKLKTAMDRSRKAMDPVLSKLNDYVLYLKHNLNAKAVGALGQEVVSIEGDVESLIRDMGASIQEADQFIKNF</sequence>
<dbReference type="EMBL" id="QLNI01000013">
    <property type="protein sequence ID" value="RAM02539.1"/>
    <property type="molecule type" value="Genomic_DNA"/>
</dbReference>
<accession>A0A328FDZ3</accession>
<gene>
    <name evidence="3" type="ORF">DO021_07775</name>
    <name evidence="2" type="ORF">EYB58_02510</name>
</gene>
<dbReference type="InterPro" id="IPR021342">
    <property type="entry name" value="DUF2959"/>
</dbReference>
<evidence type="ECO:0000313" key="5">
    <source>
        <dbReference type="Proteomes" id="UP000293902"/>
    </source>
</evidence>
<keyword evidence="5" id="KW-1185">Reference proteome</keyword>
<evidence type="ECO:0000313" key="4">
    <source>
        <dbReference type="Proteomes" id="UP000248798"/>
    </source>
</evidence>
<evidence type="ECO:0000313" key="2">
    <source>
        <dbReference type="EMBL" id="QBH11896.1"/>
    </source>
</evidence>
<dbReference type="Proteomes" id="UP000248798">
    <property type="component" value="Unassembled WGS sequence"/>
</dbReference>
<evidence type="ECO:0000256" key="1">
    <source>
        <dbReference type="SAM" id="SignalP"/>
    </source>
</evidence>
<dbReference type="RefSeq" id="WP_111955391.1">
    <property type="nucleotide sequence ID" value="NZ_CP036313.1"/>
</dbReference>
<dbReference type="OrthoDB" id="9780401at2"/>
<dbReference type="EMBL" id="CP036313">
    <property type="protein sequence ID" value="QBH11896.1"/>
    <property type="molecule type" value="Genomic_DNA"/>
</dbReference>
<dbReference type="Proteomes" id="UP000293902">
    <property type="component" value="Chromosome"/>
</dbReference>
<reference evidence="2 5" key="2">
    <citation type="submission" date="2019-02" db="EMBL/GenBank/DDBJ databases">
        <title>Complete genome sequence of Desulfobacter hydrogenophilus AcRS1.</title>
        <authorList>
            <person name="Marietou A."/>
            <person name="Lund M.B."/>
            <person name="Marshall I.P.G."/>
            <person name="Schreiber L."/>
            <person name="Jorgensen B."/>
        </authorList>
    </citation>
    <scope>NUCLEOTIDE SEQUENCE [LARGE SCALE GENOMIC DNA]</scope>
    <source>
        <strain evidence="2 5">AcRS1</strain>
    </source>
</reference>
<dbReference type="Pfam" id="PF11172">
    <property type="entry name" value="DUF2959"/>
    <property type="match status" value="1"/>
</dbReference>
<feature type="chain" id="PRO_5030062942" evidence="1">
    <location>
        <begin position="21"/>
        <end position="219"/>
    </location>
</feature>
<keyword evidence="1" id="KW-0732">Signal</keyword>
<feature type="signal peptide" evidence="1">
    <location>
        <begin position="1"/>
        <end position="20"/>
    </location>
</feature>